<sequence length="118" mass="13826">MSNSTFQHGLMLYLHITVDPSRIDEYLEHLQPIHKAVSAEPDCALFTVSVNRETGEIRMTQSWNRDREWFSEVQAKKAYYEPFIAATKSMWTKPRVVEVQERLGSQWEFQKVTNFEGA</sequence>
<protein>
    <recommendedName>
        <fullName evidence="3">ABM domain-containing protein</fullName>
    </recommendedName>
</protein>
<keyword evidence="2" id="KW-1185">Reference proteome</keyword>
<dbReference type="EMBL" id="ML769439">
    <property type="protein sequence ID" value="KAE9402065.1"/>
    <property type="molecule type" value="Genomic_DNA"/>
</dbReference>
<proteinExistence type="predicted"/>
<accession>A0A6A4HZN6</accession>
<evidence type="ECO:0000313" key="1">
    <source>
        <dbReference type="EMBL" id="KAE9402065.1"/>
    </source>
</evidence>
<dbReference type="InterPro" id="IPR011008">
    <property type="entry name" value="Dimeric_a/b-barrel"/>
</dbReference>
<dbReference type="OrthoDB" id="2900645at2759"/>
<organism evidence="1 2">
    <name type="scientific">Gymnopus androsaceus JB14</name>
    <dbReference type="NCBI Taxonomy" id="1447944"/>
    <lineage>
        <taxon>Eukaryota</taxon>
        <taxon>Fungi</taxon>
        <taxon>Dikarya</taxon>
        <taxon>Basidiomycota</taxon>
        <taxon>Agaricomycotina</taxon>
        <taxon>Agaricomycetes</taxon>
        <taxon>Agaricomycetidae</taxon>
        <taxon>Agaricales</taxon>
        <taxon>Marasmiineae</taxon>
        <taxon>Omphalotaceae</taxon>
        <taxon>Gymnopus</taxon>
    </lineage>
</organism>
<name>A0A6A4HZN6_9AGAR</name>
<dbReference type="Gene3D" id="3.30.70.100">
    <property type="match status" value="1"/>
</dbReference>
<evidence type="ECO:0008006" key="3">
    <source>
        <dbReference type="Google" id="ProtNLM"/>
    </source>
</evidence>
<reference evidence="1" key="1">
    <citation type="journal article" date="2019" name="Environ. Microbiol.">
        <title>Fungal ecological strategies reflected in gene transcription - a case study of two litter decomposers.</title>
        <authorList>
            <person name="Barbi F."/>
            <person name="Kohler A."/>
            <person name="Barry K."/>
            <person name="Baskaran P."/>
            <person name="Daum C."/>
            <person name="Fauchery L."/>
            <person name="Ihrmark K."/>
            <person name="Kuo A."/>
            <person name="LaButti K."/>
            <person name="Lipzen A."/>
            <person name="Morin E."/>
            <person name="Grigoriev I.V."/>
            <person name="Henrissat B."/>
            <person name="Lindahl B."/>
            <person name="Martin F."/>
        </authorList>
    </citation>
    <scope>NUCLEOTIDE SEQUENCE</scope>
    <source>
        <strain evidence="1">JB14</strain>
    </source>
</reference>
<dbReference type="Proteomes" id="UP000799118">
    <property type="component" value="Unassembled WGS sequence"/>
</dbReference>
<dbReference type="SUPFAM" id="SSF54909">
    <property type="entry name" value="Dimeric alpha+beta barrel"/>
    <property type="match status" value="1"/>
</dbReference>
<gene>
    <name evidence="1" type="ORF">BT96DRAFT_991572</name>
</gene>
<dbReference type="AlphaFoldDB" id="A0A6A4HZN6"/>
<evidence type="ECO:0000313" key="2">
    <source>
        <dbReference type="Proteomes" id="UP000799118"/>
    </source>
</evidence>